<dbReference type="Pfam" id="PF20087">
    <property type="entry name" value="DUF6479"/>
    <property type="match status" value="1"/>
</dbReference>
<proteinExistence type="predicted"/>
<feature type="transmembrane region" description="Helical" evidence="2">
    <location>
        <begin position="20"/>
        <end position="38"/>
    </location>
</feature>
<feature type="compositionally biased region" description="Basic and acidic residues" evidence="1">
    <location>
        <begin position="95"/>
        <end position="109"/>
    </location>
</feature>
<keyword evidence="2" id="KW-1133">Transmembrane helix</keyword>
<keyword evidence="4" id="KW-1185">Reference proteome</keyword>
<gene>
    <name evidence="3" type="ORF">ACFQZ6_02555</name>
</gene>
<keyword evidence="2" id="KW-0472">Membrane</keyword>
<reference evidence="4" key="1">
    <citation type="journal article" date="2019" name="Int. J. Syst. Evol. Microbiol.">
        <title>The Global Catalogue of Microorganisms (GCM) 10K type strain sequencing project: providing services to taxonomists for standard genome sequencing and annotation.</title>
        <authorList>
            <consortium name="The Broad Institute Genomics Platform"/>
            <consortium name="The Broad Institute Genome Sequencing Center for Infectious Disease"/>
            <person name="Wu L."/>
            <person name="Ma J."/>
        </authorList>
    </citation>
    <scope>NUCLEOTIDE SEQUENCE [LARGE SCALE GENOMIC DNA]</scope>
    <source>
        <strain evidence="4">CGMCC 4.7400</strain>
    </source>
</reference>
<dbReference type="InterPro" id="IPR045513">
    <property type="entry name" value="DUF6479"/>
</dbReference>
<keyword evidence="2" id="KW-0812">Transmembrane</keyword>
<feature type="region of interest" description="Disordered" evidence="1">
    <location>
        <begin position="40"/>
        <end position="116"/>
    </location>
</feature>
<dbReference type="Proteomes" id="UP001597023">
    <property type="component" value="Unassembled WGS sequence"/>
</dbReference>
<sequence length="116" mass="12352">MSTAAMELAESSGALALGPLLIGVVVVALLIGAFLYGIRVRRNEPPPPRPEEQPHLPDGGAVREVQEMREPSEMPNGGGVTLPHDMPASGNNPTRHSDSKSRPRWREGHSGSWGNG</sequence>
<evidence type="ECO:0000256" key="1">
    <source>
        <dbReference type="SAM" id="MobiDB-lite"/>
    </source>
</evidence>
<dbReference type="EMBL" id="JBHTEB010000001">
    <property type="protein sequence ID" value="MFD0313131.1"/>
    <property type="molecule type" value="Genomic_DNA"/>
</dbReference>
<evidence type="ECO:0000256" key="2">
    <source>
        <dbReference type="SAM" id="Phobius"/>
    </source>
</evidence>
<accession>A0ABW2W5L2</accession>
<feature type="compositionally biased region" description="Basic and acidic residues" evidence="1">
    <location>
        <begin position="41"/>
        <end position="55"/>
    </location>
</feature>
<organism evidence="3 4">
    <name type="scientific">Streptomyces flavalbus</name>
    <dbReference type="NCBI Taxonomy" id="2665155"/>
    <lineage>
        <taxon>Bacteria</taxon>
        <taxon>Bacillati</taxon>
        <taxon>Actinomycetota</taxon>
        <taxon>Actinomycetes</taxon>
        <taxon>Kitasatosporales</taxon>
        <taxon>Streptomycetaceae</taxon>
        <taxon>Streptomyces</taxon>
    </lineage>
</organism>
<comment type="caution">
    <text evidence="3">The sequence shown here is derived from an EMBL/GenBank/DDBJ whole genome shotgun (WGS) entry which is preliminary data.</text>
</comment>
<dbReference type="RefSeq" id="WP_381604700.1">
    <property type="nucleotide sequence ID" value="NZ_JBHTEB010000001.1"/>
</dbReference>
<name>A0ABW2W5L2_9ACTN</name>
<evidence type="ECO:0000313" key="3">
    <source>
        <dbReference type="EMBL" id="MFD0313131.1"/>
    </source>
</evidence>
<evidence type="ECO:0000313" key="4">
    <source>
        <dbReference type="Proteomes" id="UP001597023"/>
    </source>
</evidence>
<protein>
    <submittedName>
        <fullName evidence="3">DUF6479 family protein</fullName>
    </submittedName>
</protein>